<sequence>MKFYSLSWDEGGGEGVTVRWDLGDGTSTTLDRPEHVYARPGLYRVTLTATTRDGRTATVTRPLRVRR</sequence>
<dbReference type="Gene3D" id="2.60.40.10">
    <property type="entry name" value="Immunoglobulins"/>
    <property type="match status" value="1"/>
</dbReference>
<gene>
    <name evidence="2" type="ORF">KCV87_33625</name>
</gene>
<dbReference type="InterPro" id="IPR013783">
    <property type="entry name" value="Ig-like_fold"/>
</dbReference>
<evidence type="ECO:0000313" key="2">
    <source>
        <dbReference type="EMBL" id="QUF04211.1"/>
    </source>
</evidence>
<dbReference type="Pfam" id="PF18911">
    <property type="entry name" value="PKD_4"/>
    <property type="match status" value="1"/>
</dbReference>
<dbReference type="PROSITE" id="PS50093">
    <property type="entry name" value="PKD"/>
    <property type="match status" value="1"/>
</dbReference>
<evidence type="ECO:0000313" key="3">
    <source>
        <dbReference type="Proteomes" id="UP000677152"/>
    </source>
</evidence>
<dbReference type="CDD" id="cd00146">
    <property type="entry name" value="PKD"/>
    <property type="match status" value="1"/>
</dbReference>
<dbReference type="InterPro" id="IPR035986">
    <property type="entry name" value="PKD_dom_sf"/>
</dbReference>
<dbReference type="InterPro" id="IPR000601">
    <property type="entry name" value="PKD_dom"/>
</dbReference>
<protein>
    <submittedName>
        <fullName evidence="2">PKD domain-containing protein</fullName>
    </submittedName>
</protein>
<dbReference type="GO" id="GO:0005975">
    <property type="term" value="P:carbohydrate metabolic process"/>
    <property type="evidence" value="ECO:0007669"/>
    <property type="project" value="UniProtKB-ARBA"/>
</dbReference>
<name>A0AA45L6H2_9PSEU</name>
<reference evidence="2" key="1">
    <citation type="submission" date="2021-04" db="EMBL/GenBank/DDBJ databases">
        <title>Genomic sequence of Actinosynnema pretiosum subsp. pretiosum ATCC 31280 (C-14919).</title>
        <authorList>
            <person name="Bai L."/>
            <person name="Wang X."/>
            <person name="Xiao Y."/>
        </authorList>
    </citation>
    <scope>NUCLEOTIDE SEQUENCE</scope>
    <source>
        <strain evidence="2">ATCC 31280</strain>
    </source>
</reference>
<dbReference type="InterPro" id="IPR022409">
    <property type="entry name" value="PKD/Chitinase_dom"/>
</dbReference>
<dbReference type="SMART" id="SM00089">
    <property type="entry name" value="PKD"/>
    <property type="match status" value="1"/>
</dbReference>
<dbReference type="SUPFAM" id="SSF49299">
    <property type="entry name" value="PKD domain"/>
    <property type="match status" value="1"/>
</dbReference>
<dbReference type="Proteomes" id="UP000677152">
    <property type="component" value="Chromosome"/>
</dbReference>
<organism evidence="2 3">
    <name type="scientific">Actinosynnema pretiosum subsp. pretiosum</name>
    <dbReference type="NCBI Taxonomy" id="103721"/>
    <lineage>
        <taxon>Bacteria</taxon>
        <taxon>Bacillati</taxon>
        <taxon>Actinomycetota</taxon>
        <taxon>Actinomycetes</taxon>
        <taxon>Pseudonocardiales</taxon>
        <taxon>Pseudonocardiaceae</taxon>
        <taxon>Actinosynnema</taxon>
    </lineage>
</organism>
<feature type="domain" description="PKD" evidence="1">
    <location>
        <begin position="1"/>
        <end position="67"/>
    </location>
</feature>
<dbReference type="EMBL" id="CP073249">
    <property type="protein sequence ID" value="QUF04211.1"/>
    <property type="molecule type" value="Genomic_DNA"/>
</dbReference>
<accession>A0AA45L6H2</accession>
<evidence type="ECO:0000259" key="1">
    <source>
        <dbReference type="PROSITE" id="PS50093"/>
    </source>
</evidence>
<proteinExistence type="predicted"/>
<dbReference type="AlphaFoldDB" id="A0AA45L6H2"/>